<dbReference type="Proteomes" id="UP001523369">
    <property type="component" value="Unassembled WGS sequence"/>
</dbReference>
<dbReference type="PANTHER" id="PTHR44688">
    <property type="entry name" value="DNA-BINDING TRANSCRIPTIONAL ACTIVATOR DEVR_DOSR"/>
    <property type="match status" value="1"/>
</dbReference>
<dbReference type="PROSITE" id="PS00622">
    <property type="entry name" value="HTH_LUXR_1"/>
    <property type="match status" value="1"/>
</dbReference>
<gene>
    <name evidence="5" type="ORF">M1L60_45080</name>
</gene>
<dbReference type="PANTHER" id="PTHR44688:SF16">
    <property type="entry name" value="DNA-BINDING TRANSCRIPTIONAL ACTIVATOR DEVR_DOSR"/>
    <property type="match status" value="1"/>
</dbReference>
<dbReference type="InterPro" id="IPR036388">
    <property type="entry name" value="WH-like_DNA-bd_sf"/>
</dbReference>
<dbReference type="SUPFAM" id="SSF46894">
    <property type="entry name" value="C-terminal effector domain of the bipartite response regulators"/>
    <property type="match status" value="1"/>
</dbReference>
<evidence type="ECO:0000313" key="6">
    <source>
        <dbReference type="Proteomes" id="UP001523369"/>
    </source>
</evidence>
<evidence type="ECO:0000256" key="2">
    <source>
        <dbReference type="ARBA" id="ARBA00023125"/>
    </source>
</evidence>
<evidence type="ECO:0000256" key="1">
    <source>
        <dbReference type="ARBA" id="ARBA00023015"/>
    </source>
</evidence>
<protein>
    <submittedName>
        <fullName evidence="5">Helix-turn-helix transcriptional regulator</fullName>
    </submittedName>
</protein>
<feature type="domain" description="HTH luxR-type" evidence="4">
    <location>
        <begin position="94"/>
        <end position="159"/>
    </location>
</feature>
<reference evidence="5 6" key="1">
    <citation type="submission" date="2022-06" db="EMBL/GenBank/DDBJ databases">
        <title>New Species of the Genus Actinoplanes, ActinopZanes ferrugineus.</title>
        <authorList>
            <person name="Ding P."/>
        </authorList>
    </citation>
    <scope>NUCLEOTIDE SEQUENCE [LARGE SCALE GENOMIC DNA]</scope>
    <source>
        <strain evidence="5 6">TRM88003</strain>
    </source>
</reference>
<comment type="caution">
    <text evidence="5">The sequence shown here is derived from an EMBL/GenBank/DDBJ whole genome shotgun (WGS) entry which is preliminary data.</text>
</comment>
<accession>A0ABT1E3Q3</accession>
<evidence type="ECO:0000256" key="3">
    <source>
        <dbReference type="ARBA" id="ARBA00023163"/>
    </source>
</evidence>
<evidence type="ECO:0000313" key="5">
    <source>
        <dbReference type="EMBL" id="MCO8277771.1"/>
    </source>
</evidence>
<dbReference type="CDD" id="cd06170">
    <property type="entry name" value="LuxR_C_like"/>
    <property type="match status" value="1"/>
</dbReference>
<name>A0ABT1E3Q3_9ACTN</name>
<dbReference type="InterPro" id="IPR016032">
    <property type="entry name" value="Sig_transdc_resp-reg_C-effctor"/>
</dbReference>
<dbReference type="InterPro" id="IPR000792">
    <property type="entry name" value="Tscrpt_reg_LuxR_C"/>
</dbReference>
<dbReference type="PROSITE" id="PS50043">
    <property type="entry name" value="HTH_LUXR_2"/>
    <property type="match status" value="1"/>
</dbReference>
<sequence length="169" mass="18598">MLSALTYTEAVLADDGDAEQRYLTSLAALPTAAVLLRARLHLHHGRWLRRRRRYVDAREPLRIARDEFEHCGAAPWAEAAREQLRASGAATSRRPVATESLSAQELQVAVLAAQGLSNREIGQRLFISPRTVSSHLYRVFPRLGVTSRGQLATALAAAAPPLEQVPAMR</sequence>
<proteinExistence type="predicted"/>
<dbReference type="SMART" id="SM00421">
    <property type="entry name" value="HTH_LUXR"/>
    <property type="match status" value="1"/>
</dbReference>
<keyword evidence="3" id="KW-0804">Transcription</keyword>
<dbReference type="Gene3D" id="1.10.10.10">
    <property type="entry name" value="Winged helix-like DNA-binding domain superfamily/Winged helix DNA-binding domain"/>
    <property type="match status" value="1"/>
</dbReference>
<dbReference type="Pfam" id="PF00196">
    <property type="entry name" value="GerE"/>
    <property type="match status" value="1"/>
</dbReference>
<organism evidence="5 6">
    <name type="scientific">Paractinoplanes aksuensis</name>
    <dbReference type="NCBI Taxonomy" id="2939490"/>
    <lineage>
        <taxon>Bacteria</taxon>
        <taxon>Bacillati</taxon>
        <taxon>Actinomycetota</taxon>
        <taxon>Actinomycetes</taxon>
        <taxon>Micromonosporales</taxon>
        <taxon>Micromonosporaceae</taxon>
        <taxon>Paractinoplanes</taxon>
    </lineage>
</organism>
<keyword evidence="1" id="KW-0805">Transcription regulation</keyword>
<keyword evidence="2" id="KW-0238">DNA-binding</keyword>
<dbReference type="EMBL" id="JAMYJR010000064">
    <property type="protein sequence ID" value="MCO8277771.1"/>
    <property type="molecule type" value="Genomic_DNA"/>
</dbReference>
<dbReference type="PRINTS" id="PR00038">
    <property type="entry name" value="HTHLUXR"/>
</dbReference>
<evidence type="ECO:0000259" key="4">
    <source>
        <dbReference type="PROSITE" id="PS50043"/>
    </source>
</evidence>
<keyword evidence="6" id="KW-1185">Reference proteome</keyword>